<keyword evidence="4" id="KW-1185">Reference proteome</keyword>
<gene>
    <name evidence="1" type="ORF">CLV89_103311</name>
    <name evidence="2" type="ORF">R1T40_09365</name>
</gene>
<organism evidence="1 3">
    <name type="scientific">Tritonibacter scottomollicae</name>
    <name type="common">Epibacterium scottomollicae</name>
    <dbReference type="NCBI Taxonomy" id="483013"/>
    <lineage>
        <taxon>Bacteria</taxon>
        <taxon>Pseudomonadati</taxon>
        <taxon>Pseudomonadota</taxon>
        <taxon>Alphaproteobacteria</taxon>
        <taxon>Rhodobacterales</taxon>
        <taxon>Paracoccaceae</taxon>
        <taxon>Tritonibacter</taxon>
    </lineage>
</organism>
<sequence length="51" mass="5649">MPAQSRFVKSIVATSKAQDIRLPWTRGAPRKAMIARRRKDLVDATPVAKSA</sequence>
<name>A0A2T1AK62_TRISK</name>
<dbReference type="EMBL" id="PVUF01000003">
    <property type="protein sequence ID" value="PRZ48996.1"/>
    <property type="molecule type" value="Genomic_DNA"/>
</dbReference>
<protein>
    <submittedName>
        <fullName evidence="1">Uncharacterized protein</fullName>
    </submittedName>
</protein>
<evidence type="ECO:0000313" key="1">
    <source>
        <dbReference type="EMBL" id="PRZ48996.1"/>
    </source>
</evidence>
<dbReference type="Proteomes" id="UP001302666">
    <property type="component" value="Chromosome"/>
</dbReference>
<dbReference type="EMBL" id="CP136704">
    <property type="protein sequence ID" value="WOI34912.1"/>
    <property type="molecule type" value="Genomic_DNA"/>
</dbReference>
<dbReference type="RefSeq" id="WP_165798099.1">
    <property type="nucleotide sequence ID" value="NZ_CP136704.1"/>
</dbReference>
<dbReference type="Proteomes" id="UP000237718">
    <property type="component" value="Unassembled WGS sequence"/>
</dbReference>
<dbReference type="AlphaFoldDB" id="A0A2T1AK62"/>
<proteinExistence type="predicted"/>
<reference evidence="1 3" key="1">
    <citation type="submission" date="2018-03" db="EMBL/GenBank/DDBJ databases">
        <title>Genomic Encyclopedia of Archaeal and Bacterial Type Strains, Phase II (KMG-II): from individual species to whole genera.</title>
        <authorList>
            <person name="Goeker M."/>
        </authorList>
    </citation>
    <scope>NUCLEOTIDE SEQUENCE [LARGE SCALE GENOMIC DNA]</scope>
    <source>
        <strain evidence="1 3">DSM 25328</strain>
    </source>
</reference>
<accession>A0A2T1AK62</accession>
<evidence type="ECO:0000313" key="3">
    <source>
        <dbReference type="Proteomes" id="UP000237718"/>
    </source>
</evidence>
<evidence type="ECO:0000313" key="2">
    <source>
        <dbReference type="EMBL" id="WOI34912.1"/>
    </source>
</evidence>
<reference evidence="2 4" key="2">
    <citation type="submission" date="2023-10" db="EMBL/GenBank/DDBJ databases">
        <title>Eight complete genome sequences of bacteria isolated from laboratory stock of Giant Kelp gametophytes.</title>
        <authorList>
            <person name="Tolentino B."/>
            <person name="Nuzhdin S."/>
        </authorList>
    </citation>
    <scope>NUCLEOTIDE SEQUENCE [LARGE SCALE GENOMIC DNA]</scope>
    <source>
        <strain evidence="2 4">LC.270.F.C4</strain>
    </source>
</reference>
<evidence type="ECO:0000313" key="4">
    <source>
        <dbReference type="Proteomes" id="UP001302666"/>
    </source>
</evidence>